<gene>
    <name evidence="2" type="ORF">SAMN05444682_101135</name>
</gene>
<proteinExistence type="predicted"/>
<organism evidence="2 3">
    <name type="scientific">Parapedobacter indicus</name>
    <dbReference type="NCBI Taxonomy" id="1477437"/>
    <lineage>
        <taxon>Bacteria</taxon>
        <taxon>Pseudomonadati</taxon>
        <taxon>Bacteroidota</taxon>
        <taxon>Sphingobacteriia</taxon>
        <taxon>Sphingobacteriales</taxon>
        <taxon>Sphingobacteriaceae</taxon>
        <taxon>Parapedobacter</taxon>
    </lineage>
</organism>
<protein>
    <submittedName>
        <fullName evidence="2">Uncharacterized protein</fullName>
    </submittedName>
</protein>
<dbReference type="EMBL" id="FOQO01000001">
    <property type="protein sequence ID" value="SFH76567.1"/>
    <property type="molecule type" value="Genomic_DNA"/>
</dbReference>
<dbReference type="RefSeq" id="WP_090622615.1">
    <property type="nucleotide sequence ID" value="NZ_FOQO01000001.1"/>
</dbReference>
<reference evidence="2 3" key="1">
    <citation type="submission" date="2016-10" db="EMBL/GenBank/DDBJ databases">
        <authorList>
            <person name="de Groot N.N."/>
        </authorList>
    </citation>
    <scope>NUCLEOTIDE SEQUENCE [LARGE SCALE GENOMIC DNA]</scope>
    <source>
        <strain evidence="2 3">RK1</strain>
    </source>
</reference>
<feature type="chain" id="PRO_5011681568" evidence="1">
    <location>
        <begin position="23"/>
        <end position="216"/>
    </location>
</feature>
<dbReference type="AlphaFoldDB" id="A0A1I3CQ02"/>
<dbReference type="OrthoDB" id="1329012at2"/>
<dbReference type="Proteomes" id="UP000198670">
    <property type="component" value="Unassembled WGS sequence"/>
</dbReference>
<evidence type="ECO:0000313" key="3">
    <source>
        <dbReference type="Proteomes" id="UP000198670"/>
    </source>
</evidence>
<dbReference type="STRING" id="1477437.SAMN05444682_101135"/>
<evidence type="ECO:0000256" key="1">
    <source>
        <dbReference type="SAM" id="SignalP"/>
    </source>
</evidence>
<name>A0A1I3CQ02_9SPHI</name>
<keyword evidence="1" id="KW-0732">Signal</keyword>
<feature type="signal peptide" evidence="1">
    <location>
        <begin position="1"/>
        <end position="22"/>
    </location>
</feature>
<keyword evidence="3" id="KW-1185">Reference proteome</keyword>
<evidence type="ECO:0000313" key="2">
    <source>
        <dbReference type="EMBL" id="SFH76567.1"/>
    </source>
</evidence>
<sequence length="216" mass="24284">MKNYYRFFCLLFCIVLSSTCLAKRSSEYIVLAVGTSFSYRFDQTVKWRITELAGGKVLKNGFGPIRKLVFEIPGAYQIDVEEELNYDPATCNHPQYPNEITIEVSPYRMEFDFATVRLSDEIAGGQPADGRTLSVDVNFSVYGKDTVVYEVPPVRTAGAGTSITGLPIDKQILLKPGVNTFVYLLSGQVHSNSYIMFDFLDINNQVQVYSLPQKIK</sequence>
<accession>A0A1I3CQ02</accession>